<dbReference type="RefSeq" id="XP_007745091.1">
    <property type="nucleotide sequence ID" value="XM_007746901.1"/>
</dbReference>
<organism evidence="1 2">
    <name type="scientific">Cladophialophora psammophila CBS 110553</name>
    <dbReference type="NCBI Taxonomy" id="1182543"/>
    <lineage>
        <taxon>Eukaryota</taxon>
        <taxon>Fungi</taxon>
        <taxon>Dikarya</taxon>
        <taxon>Ascomycota</taxon>
        <taxon>Pezizomycotina</taxon>
        <taxon>Eurotiomycetes</taxon>
        <taxon>Chaetothyriomycetidae</taxon>
        <taxon>Chaetothyriales</taxon>
        <taxon>Herpotrichiellaceae</taxon>
        <taxon>Cladophialophora</taxon>
    </lineage>
</organism>
<dbReference type="OrthoDB" id="6133115at2759"/>
<reference evidence="1 2" key="1">
    <citation type="submission" date="2013-03" db="EMBL/GenBank/DDBJ databases">
        <title>The Genome Sequence of Cladophialophora psammophila CBS 110553.</title>
        <authorList>
            <consortium name="The Broad Institute Genomics Platform"/>
            <person name="Cuomo C."/>
            <person name="de Hoog S."/>
            <person name="Gorbushina A."/>
            <person name="Walker B."/>
            <person name="Young S.K."/>
            <person name="Zeng Q."/>
            <person name="Gargeya S."/>
            <person name="Fitzgerald M."/>
            <person name="Haas B."/>
            <person name="Abouelleil A."/>
            <person name="Allen A.W."/>
            <person name="Alvarado L."/>
            <person name="Arachchi H.M."/>
            <person name="Berlin A.M."/>
            <person name="Chapman S.B."/>
            <person name="Gainer-Dewar J."/>
            <person name="Goldberg J."/>
            <person name="Griggs A."/>
            <person name="Gujja S."/>
            <person name="Hansen M."/>
            <person name="Howarth C."/>
            <person name="Imamovic A."/>
            <person name="Ireland A."/>
            <person name="Larimer J."/>
            <person name="McCowan C."/>
            <person name="Murphy C."/>
            <person name="Pearson M."/>
            <person name="Poon T.W."/>
            <person name="Priest M."/>
            <person name="Roberts A."/>
            <person name="Saif S."/>
            <person name="Shea T."/>
            <person name="Sisk P."/>
            <person name="Sykes S."/>
            <person name="Wortman J."/>
            <person name="Nusbaum C."/>
            <person name="Birren B."/>
        </authorList>
    </citation>
    <scope>NUCLEOTIDE SEQUENCE [LARGE SCALE GENOMIC DNA]</scope>
    <source>
        <strain evidence="1 2">CBS 110553</strain>
    </source>
</reference>
<dbReference type="STRING" id="1182543.W9XIP6"/>
<dbReference type="Proteomes" id="UP000019471">
    <property type="component" value="Unassembled WGS sequence"/>
</dbReference>
<evidence type="ECO:0000313" key="1">
    <source>
        <dbReference type="EMBL" id="EXJ70239.1"/>
    </source>
</evidence>
<sequence length="411" mass="45627">MIEDCRTSLTSPLSALHSIPGQTETTTVSLATLSANALQLFADLAIIAPDDVEAQGPSADLSIQQQRERLVLWTSNLGATHLGHSSLDYRLRQADVVRDAIEAFLNDLCESLLECKEFLVHGDLSVMEDVNASAETERLPDYPDQAVEAVEATQQSMLEADYGSESGGLGEQNFSLILQSIAETINCLYKIATRIRNPTTRTLSKKVLEFAMTDRETGVDLAEEYASLDRKHLCEVFRHYRFFDLFCSPEEAAITPQALDSARREPLDFLAQRLAKANTTRRKQFAYWSRHRKKLDAWTIRVRQEQPQQAAQSAQGAVTLARSVHADSIVPSLPTTATTLASAQIDLGDTESMVTVSDYAVSNRSASTTKREISEIPEPPSRLKGQRYFECPYCLTLCSGAYLGKKAWRQV</sequence>
<accession>W9XIP6</accession>
<dbReference type="AlphaFoldDB" id="W9XIP6"/>
<evidence type="ECO:0000313" key="2">
    <source>
        <dbReference type="Proteomes" id="UP000019471"/>
    </source>
</evidence>
<comment type="caution">
    <text evidence="1">The sequence shown here is derived from an EMBL/GenBank/DDBJ whole genome shotgun (WGS) entry which is preliminary data.</text>
</comment>
<name>W9XIP6_9EURO</name>
<dbReference type="eggNOG" id="KOG1704">
    <property type="taxonomic scope" value="Eukaryota"/>
</dbReference>
<dbReference type="HOGENOM" id="CLU_669035_0_0_1"/>
<gene>
    <name evidence="1" type="ORF">A1O5_06307</name>
</gene>
<keyword evidence="2" id="KW-1185">Reference proteome</keyword>
<protein>
    <submittedName>
        <fullName evidence="1">Uncharacterized protein</fullName>
    </submittedName>
</protein>
<dbReference type="PANTHER" id="PTHR35391:SF5">
    <property type="entry name" value="DUF6590 DOMAIN-CONTAINING PROTEIN"/>
    <property type="match status" value="1"/>
</dbReference>
<dbReference type="PANTHER" id="PTHR35391">
    <property type="entry name" value="C2H2-TYPE DOMAIN-CONTAINING PROTEIN-RELATED"/>
    <property type="match status" value="1"/>
</dbReference>
<proteinExistence type="predicted"/>
<dbReference type="GeneID" id="19191018"/>
<dbReference type="EMBL" id="AMGX01000009">
    <property type="protein sequence ID" value="EXJ70239.1"/>
    <property type="molecule type" value="Genomic_DNA"/>
</dbReference>